<name>A0A3M0CNV6_9PROT</name>
<organism evidence="1 2">
    <name type="scientific">Eilatimonas milleporae</name>
    <dbReference type="NCBI Taxonomy" id="911205"/>
    <lineage>
        <taxon>Bacteria</taxon>
        <taxon>Pseudomonadati</taxon>
        <taxon>Pseudomonadota</taxon>
        <taxon>Alphaproteobacteria</taxon>
        <taxon>Kordiimonadales</taxon>
        <taxon>Kordiimonadaceae</taxon>
        <taxon>Eilatimonas</taxon>
    </lineage>
</organism>
<gene>
    <name evidence="1" type="ORF">BXY39_2527</name>
</gene>
<comment type="caution">
    <text evidence="1">The sequence shown here is derived from an EMBL/GenBank/DDBJ whole genome shotgun (WGS) entry which is preliminary data.</text>
</comment>
<dbReference type="EMBL" id="REFR01000012">
    <property type="protein sequence ID" value="RMB04953.1"/>
    <property type="molecule type" value="Genomic_DNA"/>
</dbReference>
<reference evidence="1 2" key="1">
    <citation type="submission" date="2018-10" db="EMBL/GenBank/DDBJ databases">
        <title>Genomic Encyclopedia of Archaeal and Bacterial Type Strains, Phase II (KMG-II): from individual species to whole genera.</title>
        <authorList>
            <person name="Goeker M."/>
        </authorList>
    </citation>
    <scope>NUCLEOTIDE SEQUENCE [LARGE SCALE GENOMIC DNA]</scope>
    <source>
        <strain evidence="1 2">DSM 25217</strain>
    </source>
</reference>
<accession>A0A3M0CNV6</accession>
<dbReference type="AlphaFoldDB" id="A0A3M0CNV6"/>
<evidence type="ECO:0000313" key="2">
    <source>
        <dbReference type="Proteomes" id="UP000271227"/>
    </source>
</evidence>
<keyword evidence="2" id="KW-1185">Reference proteome</keyword>
<dbReference type="Proteomes" id="UP000271227">
    <property type="component" value="Unassembled WGS sequence"/>
</dbReference>
<proteinExistence type="predicted"/>
<sequence length="73" mass="8148">MLSVELVLKFAQKQITGDGRRKNSNLHHFQPKRALSEPMVSRWQGRGKQLSNAFALDELIANVPDTLGDVFAA</sequence>
<protein>
    <submittedName>
        <fullName evidence="1">Uncharacterized protein</fullName>
    </submittedName>
</protein>
<dbReference type="InParanoid" id="A0A3M0CNV6"/>
<evidence type="ECO:0000313" key="1">
    <source>
        <dbReference type="EMBL" id="RMB04953.1"/>
    </source>
</evidence>